<dbReference type="STRING" id="67267.GCA_000716675_02253"/>
<dbReference type="InterPro" id="IPR050508">
    <property type="entry name" value="Methyltransf_Superfamily"/>
</dbReference>
<dbReference type="InterPro" id="IPR029063">
    <property type="entry name" value="SAM-dependent_MTases_sf"/>
</dbReference>
<organism evidence="2 3">
    <name type="scientific">Streptomyces alboflavus</name>
    <dbReference type="NCBI Taxonomy" id="67267"/>
    <lineage>
        <taxon>Bacteria</taxon>
        <taxon>Bacillati</taxon>
        <taxon>Actinomycetota</taxon>
        <taxon>Actinomycetes</taxon>
        <taxon>Kitasatosporales</taxon>
        <taxon>Streptomycetaceae</taxon>
        <taxon>Streptomyces</taxon>
    </lineage>
</organism>
<dbReference type="eggNOG" id="COG2226">
    <property type="taxonomic scope" value="Bacteria"/>
</dbReference>
<dbReference type="AlphaFoldDB" id="A0A1Z1WFW2"/>
<keyword evidence="3" id="KW-1185">Reference proteome</keyword>
<evidence type="ECO:0000313" key="3">
    <source>
        <dbReference type="Proteomes" id="UP000195880"/>
    </source>
</evidence>
<dbReference type="KEGG" id="salf:SMD44_04794"/>
<dbReference type="Pfam" id="PF13649">
    <property type="entry name" value="Methyltransf_25"/>
    <property type="match status" value="1"/>
</dbReference>
<dbReference type="RefSeq" id="WP_087885242.1">
    <property type="nucleotide sequence ID" value="NZ_CP021748.1"/>
</dbReference>
<proteinExistence type="predicted"/>
<dbReference type="EMBL" id="CP021748">
    <property type="protein sequence ID" value="ARX85333.1"/>
    <property type="molecule type" value="Genomic_DNA"/>
</dbReference>
<evidence type="ECO:0000259" key="1">
    <source>
        <dbReference type="Pfam" id="PF13649"/>
    </source>
</evidence>
<keyword evidence="2" id="KW-0808">Transferase</keyword>
<gene>
    <name evidence="2" type="ORF">SMD44_04794</name>
</gene>
<dbReference type="PANTHER" id="PTHR42912">
    <property type="entry name" value="METHYLTRANSFERASE"/>
    <property type="match status" value="1"/>
</dbReference>
<dbReference type="Proteomes" id="UP000195880">
    <property type="component" value="Chromosome"/>
</dbReference>
<protein>
    <submittedName>
        <fullName evidence="2">Methyltransferase</fullName>
    </submittedName>
</protein>
<evidence type="ECO:0000313" key="2">
    <source>
        <dbReference type="EMBL" id="ARX85333.1"/>
    </source>
</evidence>
<dbReference type="OrthoDB" id="9805171at2"/>
<keyword evidence="2" id="KW-0489">Methyltransferase</keyword>
<accession>A0A1Z1WFW2</accession>
<name>A0A1Z1WFW2_9ACTN</name>
<dbReference type="GO" id="GO:0008168">
    <property type="term" value="F:methyltransferase activity"/>
    <property type="evidence" value="ECO:0007669"/>
    <property type="project" value="UniProtKB-KW"/>
</dbReference>
<sequence length="216" mass="23626">MPEDAYVTKTRTSYDAIAEAVEKEWRGELDSWPLARAMFAAYAELVRAAGGGTVADIGCGTGEVSAILSSLGLRMRGIDLSPGMLALARAKYPHLPFEEGSMTALDLPDGELGGVVAWYSTIHIPPADLPKVFAEFHRVLAPGGQLLLGFQVGDDIRHFDEAFGHEVDLDFQRRRPEQVTELLREAGFAAHGYLLREPYEGERTQHAHLLAAKPRA</sequence>
<dbReference type="InterPro" id="IPR041698">
    <property type="entry name" value="Methyltransf_25"/>
</dbReference>
<dbReference type="CDD" id="cd02440">
    <property type="entry name" value="AdoMet_MTases"/>
    <property type="match status" value="1"/>
</dbReference>
<dbReference type="Gene3D" id="3.40.50.150">
    <property type="entry name" value="Vaccinia Virus protein VP39"/>
    <property type="match status" value="1"/>
</dbReference>
<reference evidence="2 3" key="1">
    <citation type="submission" date="2017-05" db="EMBL/GenBank/DDBJ databases">
        <title>Streptomyces alboflavus Genome sequencing and assembly.</title>
        <authorList>
            <person name="Wang Y."/>
            <person name="Du B."/>
            <person name="Ding Y."/>
            <person name="Liu H."/>
            <person name="Hou Q."/>
            <person name="Liu K."/>
            <person name="Wang C."/>
            <person name="Yao L."/>
        </authorList>
    </citation>
    <scope>NUCLEOTIDE SEQUENCE [LARGE SCALE GENOMIC DNA]</scope>
    <source>
        <strain evidence="2 3">MDJK44</strain>
    </source>
</reference>
<feature type="domain" description="Methyltransferase" evidence="1">
    <location>
        <begin position="54"/>
        <end position="144"/>
    </location>
</feature>
<dbReference type="GO" id="GO:0032259">
    <property type="term" value="P:methylation"/>
    <property type="evidence" value="ECO:0007669"/>
    <property type="project" value="UniProtKB-KW"/>
</dbReference>
<dbReference type="SUPFAM" id="SSF53335">
    <property type="entry name" value="S-adenosyl-L-methionine-dependent methyltransferases"/>
    <property type="match status" value="1"/>
</dbReference>